<dbReference type="NCBIfam" id="TIGR02145">
    <property type="entry name" value="Fib_succ_major"/>
    <property type="match status" value="1"/>
</dbReference>
<name>A0ABW9RW20_9BACT</name>
<evidence type="ECO:0000259" key="3">
    <source>
        <dbReference type="Pfam" id="PF09603"/>
    </source>
</evidence>
<reference evidence="4 5" key="1">
    <citation type="submission" date="2019-02" db="EMBL/GenBank/DDBJ databases">
        <authorList>
            <person name="Goldberg S.R."/>
            <person name="Haltli B.A."/>
            <person name="Correa H."/>
            <person name="Russell K.G."/>
        </authorList>
    </citation>
    <scope>NUCLEOTIDE SEQUENCE [LARGE SCALE GENOMIC DNA]</scope>
    <source>
        <strain evidence="4 5">JCM 16186</strain>
    </source>
</reference>
<dbReference type="InterPro" id="IPR013783">
    <property type="entry name" value="Ig-like_fold"/>
</dbReference>
<evidence type="ECO:0000313" key="4">
    <source>
        <dbReference type="EMBL" id="MTI27200.1"/>
    </source>
</evidence>
<organism evidence="4 5">
    <name type="scientific">Fulvivirga kasyanovii</name>
    <dbReference type="NCBI Taxonomy" id="396812"/>
    <lineage>
        <taxon>Bacteria</taxon>
        <taxon>Pseudomonadati</taxon>
        <taxon>Bacteroidota</taxon>
        <taxon>Cytophagia</taxon>
        <taxon>Cytophagales</taxon>
        <taxon>Fulvivirgaceae</taxon>
        <taxon>Fulvivirga</taxon>
    </lineage>
</organism>
<dbReference type="Pfam" id="PF09603">
    <property type="entry name" value="Fib_succ_major"/>
    <property type="match status" value="1"/>
</dbReference>
<dbReference type="CDD" id="cd00603">
    <property type="entry name" value="IPT_PCSR"/>
    <property type="match status" value="1"/>
</dbReference>
<feature type="signal peptide" evidence="1">
    <location>
        <begin position="1"/>
        <end position="26"/>
    </location>
</feature>
<dbReference type="Gene3D" id="2.60.40.10">
    <property type="entry name" value="Immunoglobulins"/>
    <property type="match status" value="1"/>
</dbReference>
<protein>
    <recommendedName>
        <fullName evidence="6">Fibrobacter succinogenes major paralogous domain-containing protein</fullName>
    </recommendedName>
</protein>
<dbReference type="InterPro" id="IPR011871">
    <property type="entry name" value="Fib_succ_major"/>
</dbReference>
<evidence type="ECO:0000259" key="2">
    <source>
        <dbReference type="Pfam" id="PF01833"/>
    </source>
</evidence>
<comment type="caution">
    <text evidence="4">The sequence shown here is derived from an EMBL/GenBank/DDBJ whole genome shotgun (WGS) entry which is preliminary data.</text>
</comment>
<gene>
    <name evidence="4" type="ORF">E1163_19755</name>
</gene>
<dbReference type="InterPro" id="IPR002909">
    <property type="entry name" value="IPT_dom"/>
</dbReference>
<dbReference type="RefSeq" id="WP_155174204.1">
    <property type="nucleotide sequence ID" value="NZ_BAAAFL010000068.1"/>
</dbReference>
<dbReference type="EMBL" id="SMLW01000617">
    <property type="protein sequence ID" value="MTI27200.1"/>
    <property type="molecule type" value="Genomic_DNA"/>
</dbReference>
<feature type="domain" description="IPT/TIG" evidence="2">
    <location>
        <begin position="42"/>
        <end position="114"/>
    </location>
</feature>
<dbReference type="Pfam" id="PF01833">
    <property type="entry name" value="TIG"/>
    <property type="match status" value="1"/>
</dbReference>
<dbReference type="PROSITE" id="PS51257">
    <property type="entry name" value="PROKAR_LIPOPROTEIN"/>
    <property type="match status" value="1"/>
</dbReference>
<evidence type="ECO:0000313" key="5">
    <source>
        <dbReference type="Proteomes" id="UP000798808"/>
    </source>
</evidence>
<keyword evidence="1" id="KW-0732">Signal</keyword>
<dbReference type="Proteomes" id="UP000798808">
    <property type="component" value="Unassembled WGS sequence"/>
</dbReference>
<keyword evidence="5" id="KW-1185">Reference proteome</keyword>
<accession>A0ABW9RW20</accession>
<evidence type="ECO:0000256" key="1">
    <source>
        <dbReference type="SAM" id="SignalP"/>
    </source>
</evidence>
<feature type="domain" description="Fibrobacter succinogenes major paralogous" evidence="3">
    <location>
        <begin position="208"/>
        <end position="360"/>
    </location>
</feature>
<sequence length="362" mass="38252">MKNTLTEPVKNSLLALILFMTLTVFSSCGGDDDGDPDPQQQPTITGIEPAKGEVDDVVTITGSNFSTTASGNTVSFNGVEATITSATATEIKTTVPATATTGKITVAVEGMNPATSTADFVVYNCSELTLTLKSGGYSIEAEASGGTAPYEYALDNGSYQSESSMDADIADHTVKVRDANGCEASASIAAATLKTITDERDGQEYQVVKIGDQIWMAENLNIQLDTAQYCYDNLPSNCATNGALYTWYAAKVACPAGWKLPDNAEWKTLITTLGGFDVAGGKMKAGGSSGLEMKYVGFRSNMGGFGGNTDRALFWSSDLPNDPDLQNKFGVYYSVSENQGDKVGTSDGYKNSGFCVRCLKIQ</sequence>
<evidence type="ECO:0008006" key="6">
    <source>
        <dbReference type="Google" id="ProtNLM"/>
    </source>
</evidence>
<proteinExistence type="predicted"/>
<dbReference type="SUPFAM" id="SSF81296">
    <property type="entry name" value="E set domains"/>
    <property type="match status" value="1"/>
</dbReference>
<dbReference type="InterPro" id="IPR014756">
    <property type="entry name" value="Ig_E-set"/>
</dbReference>
<feature type="chain" id="PRO_5047464743" description="Fibrobacter succinogenes major paralogous domain-containing protein" evidence="1">
    <location>
        <begin position="27"/>
        <end position="362"/>
    </location>
</feature>